<proteinExistence type="predicted"/>
<dbReference type="PANTHER" id="PTHR30224">
    <property type="entry name" value="ELECTRON TRANSPORT PROTEIN"/>
    <property type="match status" value="1"/>
</dbReference>
<dbReference type="GO" id="GO:0051536">
    <property type="term" value="F:iron-sulfur cluster binding"/>
    <property type="evidence" value="ECO:0007669"/>
    <property type="project" value="UniProtKB-KW"/>
</dbReference>
<dbReference type="eggNOG" id="COG0348">
    <property type="taxonomic scope" value="Bacteria"/>
</dbReference>
<keyword evidence="5" id="KW-0411">Iron-sulfur</keyword>
<evidence type="ECO:0000256" key="3">
    <source>
        <dbReference type="ARBA" id="ARBA00022723"/>
    </source>
</evidence>
<dbReference type="Proteomes" id="UP000007844">
    <property type="component" value="Chromosome"/>
</dbReference>
<feature type="domain" description="4Fe-4S ferredoxin-type" evidence="8">
    <location>
        <begin position="263"/>
        <end position="289"/>
    </location>
</feature>
<comment type="subcellular location">
    <subcellularLocation>
        <location evidence="1">Cell membrane</location>
    </subcellularLocation>
</comment>
<evidence type="ECO:0000313" key="9">
    <source>
        <dbReference type="EMBL" id="EGJ48539.1"/>
    </source>
</evidence>
<feature type="transmembrane region" description="Helical" evidence="7">
    <location>
        <begin position="140"/>
        <end position="161"/>
    </location>
</feature>
<accession>F3YVE7</accession>
<dbReference type="SUPFAM" id="SSF54862">
    <property type="entry name" value="4Fe-4S ferredoxins"/>
    <property type="match status" value="1"/>
</dbReference>
<feature type="transmembrane region" description="Helical" evidence="7">
    <location>
        <begin position="27"/>
        <end position="50"/>
    </location>
</feature>
<sequence length="336" mass="36625">MREGLERSARKRFIGLGLFTPERIRRLIQAGFAAACVLAGWRLHLFLLWARGEAADVVPRPPLAEGFLPISALLGLKKLLLSAQWDLIHPAGLVILLAALATAILSRKGFCGYVCPVGLLSNGMERLGRRLGTLRRPPKWIDWPIMAVKYGFLGFFLYSILGMSLPQVDAFLSSPYNLTAEARMLAFFQDISRVGIGVLVALVLGSLLVPNLWCRNLCPYGALLGLLALASPVAVRRDTDTCAGCGRCSRACPMAIRVQDTSRVNSPECMGCLSCVQACKGGCLSMSLGRRRMPWITMGLAALLIMLGAWLLAEAAGVWQSPIPAHMLRMFYTLPL</sequence>
<gene>
    <name evidence="9" type="ORF">Desaf_0179</name>
</gene>
<keyword evidence="7" id="KW-1133">Transmembrane helix</keyword>
<protein>
    <submittedName>
        <fullName evidence="9">4Fe-4S ferredoxin iron-sulfur binding domain-containing protein</fullName>
    </submittedName>
</protein>
<evidence type="ECO:0000256" key="6">
    <source>
        <dbReference type="ARBA" id="ARBA00023136"/>
    </source>
</evidence>
<evidence type="ECO:0000259" key="8">
    <source>
        <dbReference type="PROSITE" id="PS51379"/>
    </source>
</evidence>
<dbReference type="PROSITE" id="PS00198">
    <property type="entry name" value="4FE4S_FER_1"/>
    <property type="match status" value="1"/>
</dbReference>
<dbReference type="RefSeq" id="WP_014258404.1">
    <property type="nucleotide sequence ID" value="NC_016629.1"/>
</dbReference>
<dbReference type="STRING" id="690850.Desaf_0179"/>
<dbReference type="GO" id="GO:0005886">
    <property type="term" value="C:plasma membrane"/>
    <property type="evidence" value="ECO:0007669"/>
    <property type="project" value="UniProtKB-SubCell"/>
</dbReference>
<dbReference type="InterPro" id="IPR017896">
    <property type="entry name" value="4Fe4S_Fe-S-bd"/>
</dbReference>
<dbReference type="Gene3D" id="3.30.70.20">
    <property type="match status" value="1"/>
</dbReference>
<dbReference type="InterPro" id="IPR052378">
    <property type="entry name" value="NosR_regulator"/>
</dbReference>
<keyword evidence="7" id="KW-0812">Transmembrane</keyword>
<evidence type="ECO:0000313" key="10">
    <source>
        <dbReference type="Proteomes" id="UP000007844"/>
    </source>
</evidence>
<keyword evidence="10" id="KW-1185">Reference proteome</keyword>
<dbReference type="HOGENOM" id="CLU_033147_0_0_7"/>
<organism evidence="9 10">
    <name type="scientific">Desulfocurvibacter africanus subsp. africanus str. Walvis Bay</name>
    <dbReference type="NCBI Taxonomy" id="690850"/>
    <lineage>
        <taxon>Bacteria</taxon>
        <taxon>Pseudomonadati</taxon>
        <taxon>Thermodesulfobacteriota</taxon>
        <taxon>Desulfovibrionia</taxon>
        <taxon>Desulfovibrionales</taxon>
        <taxon>Desulfovibrionaceae</taxon>
        <taxon>Desulfocurvibacter</taxon>
    </lineage>
</organism>
<feature type="domain" description="4Fe-4S ferredoxin-type" evidence="8">
    <location>
        <begin position="233"/>
        <end position="261"/>
    </location>
</feature>
<evidence type="ECO:0000256" key="2">
    <source>
        <dbReference type="ARBA" id="ARBA00022475"/>
    </source>
</evidence>
<dbReference type="Pfam" id="PF13237">
    <property type="entry name" value="Fer4_10"/>
    <property type="match status" value="1"/>
</dbReference>
<dbReference type="KEGG" id="daf:Desaf_0179"/>
<evidence type="ECO:0000256" key="1">
    <source>
        <dbReference type="ARBA" id="ARBA00004236"/>
    </source>
</evidence>
<feature type="transmembrane region" description="Helical" evidence="7">
    <location>
        <begin position="87"/>
        <end position="105"/>
    </location>
</feature>
<keyword evidence="2" id="KW-1003">Cell membrane</keyword>
<evidence type="ECO:0000256" key="4">
    <source>
        <dbReference type="ARBA" id="ARBA00023004"/>
    </source>
</evidence>
<evidence type="ECO:0000256" key="7">
    <source>
        <dbReference type="SAM" id="Phobius"/>
    </source>
</evidence>
<dbReference type="Pfam" id="PF12801">
    <property type="entry name" value="Fer4_5"/>
    <property type="match status" value="2"/>
</dbReference>
<dbReference type="AlphaFoldDB" id="F3YVE7"/>
<keyword evidence="4" id="KW-0408">Iron</keyword>
<name>F3YVE7_DESAF</name>
<keyword evidence="3" id="KW-0479">Metal-binding</keyword>
<dbReference type="EMBL" id="CP003221">
    <property type="protein sequence ID" value="EGJ48539.1"/>
    <property type="molecule type" value="Genomic_DNA"/>
</dbReference>
<dbReference type="InterPro" id="IPR017900">
    <property type="entry name" value="4Fe4S_Fe_S_CS"/>
</dbReference>
<dbReference type="GO" id="GO:0046872">
    <property type="term" value="F:metal ion binding"/>
    <property type="evidence" value="ECO:0007669"/>
    <property type="project" value="UniProtKB-KW"/>
</dbReference>
<reference evidence="9 10" key="1">
    <citation type="journal article" date="2011" name="J. Bacteriol.">
        <title>Genome sequence of the mercury-methylating and pleomorphic Desulfovibrio africanus Strain Walvis Bay.</title>
        <authorList>
            <person name="Brown S.D."/>
            <person name="Wall J.D."/>
            <person name="Kucken A.M."/>
            <person name="Gilmour C.C."/>
            <person name="Podar M."/>
            <person name="Brandt C.C."/>
            <person name="Teshima H."/>
            <person name="Detter J.C."/>
            <person name="Han C.S."/>
            <person name="Land M.L."/>
            <person name="Lucas S."/>
            <person name="Han J."/>
            <person name="Pennacchio L."/>
            <person name="Nolan M."/>
            <person name="Pitluck S."/>
            <person name="Woyke T."/>
            <person name="Goodwin L."/>
            <person name="Palumbo A.V."/>
            <person name="Elias D.A."/>
        </authorList>
    </citation>
    <scope>NUCLEOTIDE SEQUENCE [LARGE SCALE GENOMIC DNA]</scope>
    <source>
        <strain evidence="9 10">Walvis Bay</strain>
    </source>
</reference>
<feature type="transmembrane region" description="Helical" evidence="7">
    <location>
        <begin position="295"/>
        <end position="313"/>
    </location>
</feature>
<dbReference type="PANTHER" id="PTHR30224:SF4">
    <property type="entry name" value="ELECTRON TRANSPORT PROTEIN YCCM-RELATED"/>
    <property type="match status" value="1"/>
</dbReference>
<evidence type="ECO:0000256" key="5">
    <source>
        <dbReference type="ARBA" id="ARBA00023014"/>
    </source>
</evidence>
<keyword evidence="6 7" id="KW-0472">Membrane</keyword>
<dbReference type="PROSITE" id="PS51379">
    <property type="entry name" value="4FE4S_FER_2"/>
    <property type="match status" value="2"/>
</dbReference>
<feature type="transmembrane region" description="Helical" evidence="7">
    <location>
        <begin position="194"/>
        <end position="214"/>
    </location>
</feature>